<organism evidence="2 3">
    <name type="scientific">Operophtera brumata</name>
    <name type="common">Winter moth</name>
    <name type="synonym">Phalaena brumata</name>
    <dbReference type="NCBI Taxonomy" id="104452"/>
    <lineage>
        <taxon>Eukaryota</taxon>
        <taxon>Metazoa</taxon>
        <taxon>Ecdysozoa</taxon>
        <taxon>Arthropoda</taxon>
        <taxon>Hexapoda</taxon>
        <taxon>Insecta</taxon>
        <taxon>Pterygota</taxon>
        <taxon>Neoptera</taxon>
        <taxon>Endopterygota</taxon>
        <taxon>Lepidoptera</taxon>
        <taxon>Glossata</taxon>
        <taxon>Ditrysia</taxon>
        <taxon>Geometroidea</taxon>
        <taxon>Geometridae</taxon>
        <taxon>Larentiinae</taxon>
        <taxon>Operophtera</taxon>
    </lineage>
</organism>
<name>A0A0L7KSQ9_OPEBR</name>
<evidence type="ECO:0000313" key="3">
    <source>
        <dbReference type="Proteomes" id="UP000037510"/>
    </source>
</evidence>
<gene>
    <name evidence="2" type="ORF">OBRU01_21821</name>
</gene>
<evidence type="ECO:0000256" key="1">
    <source>
        <dbReference type="SAM" id="MobiDB-lite"/>
    </source>
</evidence>
<dbReference type="Proteomes" id="UP000037510">
    <property type="component" value="Unassembled WGS sequence"/>
</dbReference>
<evidence type="ECO:0000313" key="2">
    <source>
        <dbReference type="EMBL" id="KOB66074.1"/>
    </source>
</evidence>
<sequence length="294" mass="31965">MSGKPASVGASRAAAAGAPRVLVYVEPRQLEPGAARPEPPPDHPRALPRHASYRPTTNTVYYKPLHDNYSKFAVYGSTESITQRTEFFPASQQNKGPSLKLEESRSERVKQDCVERVGAEFSGVETFQGRIPVESVDLGTYQTRCSGPLAADTMPSMQQIALRQGHNQFSESVTVHSEGSNSERELSVGKSYVNYQILEQSVSHQSIVNQSISILNQQVGVSRGISSEGDAGNTPQLLRTADGVVLAVLPAPVITQQTDVQDSCRTAQSDSPQTITVPLGWRRIISVTSVLYLR</sequence>
<protein>
    <submittedName>
        <fullName evidence="2">Regulator of polyketide synthase expression</fullName>
    </submittedName>
</protein>
<comment type="caution">
    <text evidence="2">The sequence shown here is derived from an EMBL/GenBank/DDBJ whole genome shotgun (WGS) entry which is preliminary data.</text>
</comment>
<dbReference type="AlphaFoldDB" id="A0A0L7KSQ9"/>
<reference evidence="2 3" key="1">
    <citation type="journal article" date="2015" name="Genome Biol. Evol.">
        <title>The genome of winter moth (Operophtera brumata) provides a genomic perspective on sexual dimorphism and phenology.</title>
        <authorList>
            <person name="Derks M.F."/>
            <person name="Smit S."/>
            <person name="Salis L."/>
            <person name="Schijlen E."/>
            <person name="Bossers A."/>
            <person name="Mateman C."/>
            <person name="Pijl A.S."/>
            <person name="de Ridder D."/>
            <person name="Groenen M.A."/>
            <person name="Visser M.E."/>
            <person name="Megens H.J."/>
        </authorList>
    </citation>
    <scope>NUCLEOTIDE SEQUENCE [LARGE SCALE GENOMIC DNA]</scope>
    <source>
        <strain evidence="2">WM2013NL</strain>
        <tissue evidence="2">Head and thorax</tissue>
    </source>
</reference>
<feature type="region of interest" description="Disordered" evidence="1">
    <location>
        <begin position="28"/>
        <end position="55"/>
    </location>
</feature>
<keyword evidence="3" id="KW-1185">Reference proteome</keyword>
<accession>A0A0L7KSQ9</accession>
<dbReference type="EMBL" id="JTDY01006358">
    <property type="protein sequence ID" value="KOB66074.1"/>
    <property type="molecule type" value="Genomic_DNA"/>
</dbReference>
<proteinExistence type="predicted"/>